<evidence type="ECO:0000313" key="12">
    <source>
        <dbReference type="Proteomes" id="UP001174694"/>
    </source>
</evidence>
<reference evidence="11" key="1">
    <citation type="submission" date="2022-07" db="EMBL/GenBank/DDBJ databases">
        <title>Fungi with potential for degradation of polypropylene.</title>
        <authorList>
            <person name="Gostincar C."/>
        </authorList>
    </citation>
    <scope>NUCLEOTIDE SEQUENCE</scope>
    <source>
        <strain evidence="11">EXF-13308</strain>
    </source>
</reference>
<dbReference type="PROSITE" id="PS00059">
    <property type="entry name" value="ADH_ZINC"/>
    <property type="match status" value="1"/>
</dbReference>
<evidence type="ECO:0000259" key="9">
    <source>
        <dbReference type="Pfam" id="PF00107"/>
    </source>
</evidence>
<dbReference type="InterPro" id="IPR036291">
    <property type="entry name" value="NAD(P)-bd_dom_sf"/>
</dbReference>
<feature type="domain" description="Alcohol dehydrogenase-like C-terminal" evidence="9">
    <location>
        <begin position="178"/>
        <end position="251"/>
    </location>
</feature>
<comment type="similarity">
    <text evidence="2 7">Belongs to the zinc-containing alcohol dehydrogenase family.</text>
</comment>
<gene>
    <name evidence="11" type="ORF">NKR23_g6153</name>
</gene>
<feature type="region of interest" description="Disordered" evidence="8">
    <location>
        <begin position="379"/>
        <end position="404"/>
    </location>
</feature>
<dbReference type="Gene3D" id="3.40.50.720">
    <property type="entry name" value="NAD(P)-binding Rossmann-like Domain"/>
    <property type="match status" value="1"/>
</dbReference>
<dbReference type="InterPro" id="IPR011032">
    <property type="entry name" value="GroES-like_sf"/>
</dbReference>
<name>A0AA38RQH8_9PEZI</name>
<dbReference type="PANTHER" id="PTHR42813:SF3">
    <property type="entry name" value="GLUTATHIONE-INDEPENDENT FORMALDEHYDE DEHYDROGENASE"/>
    <property type="match status" value="1"/>
</dbReference>
<comment type="caution">
    <text evidence="11">The sequence shown here is derived from an EMBL/GenBank/DDBJ whole genome shotgun (WGS) entry which is preliminary data.</text>
</comment>
<evidence type="ECO:0000256" key="8">
    <source>
        <dbReference type="SAM" id="MobiDB-lite"/>
    </source>
</evidence>
<evidence type="ECO:0000256" key="7">
    <source>
        <dbReference type="RuleBase" id="RU361277"/>
    </source>
</evidence>
<organism evidence="11 12">
    <name type="scientific">Pleurostoma richardsiae</name>
    <dbReference type="NCBI Taxonomy" id="41990"/>
    <lineage>
        <taxon>Eukaryota</taxon>
        <taxon>Fungi</taxon>
        <taxon>Dikarya</taxon>
        <taxon>Ascomycota</taxon>
        <taxon>Pezizomycotina</taxon>
        <taxon>Sordariomycetes</taxon>
        <taxon>Sordariomycetidae</taxon>
        <taxon>Calosphaeriales</taxon>
        <taxon>Pleurostomataceae</taxon>
        <taxon>Pleurostoma</taxon>
    </lineage>
</organism>
<evidence type="ECO:0000256" key="1">
    <source>
        <dbReference type="ARBA" id="ARBA00001947"/>
    </source>
</evidence>
<sequence>MKTVVWEGKPFEMVVRNVPKARVVDDDDAVVRVTSAAICGTDLHVYHGIFGSSKAPWPMGHEAIGVVTQVGKGVDTLKVGDRVIIPDIPDSGAFDVNPTLLESFSCFGLGADFGNLGGCQAEFVRVPFADKTLINVGDSRIPDNEFLFISDIFSTAWTCLDFSGFQPGDDVAVFGAGPVGLLCAYSAILRGASKVFSVDHVPARLKKAKEIGAIPIDFTKGEPSAQILEIVPDGVTRSCDCIGEECLNEKLKPDTGFVINQAVKVTSSFGGIGVIGVYFAEPNSKGTPRGATIPASISFPMTLWWEKNLSMKGGGVDTKLVAPILFELVKTGRARPGFIVSKELEGLDDAPEAYHQFDKKEETKIVFKFPGAIEHNNGHELASSERESDSDFHSGRWSKRRRHH</sequence>
<keyword evidence="3 7" id="KW-0479">Metal-binding</keyword>
<dbReference type="EMBL" id="JANBVO010000017">
    <property type="protein sequence ID" value="KAJ9144199.1"/>
    <property type="molecule type" value="Genomic_DNA"/>
</dbReference>
<dbReference type="GO" id="GO:0008270">
    <property type="term" value="F:zinc ion binding"/>
    <property type="evidence" value="ECO:0007669"/>
    <property type="project" value="InterPro"/>
</dbReference>
<dbReference type="GO" id="GO:0016491">
    <property type="term" value="F:oxidoreductase activity"/>
    <property type="evidence" value="ECO:0007669"/>
    <property type="project" value="UniProtKB-KW"/>
</dbReference>
<dbReference type="AlphaFoldDB" id="A0AA38RQH8"/>
<dbReference type="CDD" id="cd08282">
    <property type="entry name" value="PFDH_like"/>
    <property type="match status" value="1"/>
</dbReference>
<evidence type="ECO:0000256" key="5">
    <source>
        <dbReference type="ARBA" id="ARBA00023002"/>
    </source>
</evidence>
<keyword evidence="12" id="KW-1185">Reference proteome</keyword>
<dbReference type="Proteomes" id="UP001174694">
    <property type="component" value="Unassembled WGS sequence"/>
</dbReference>
<feature type="compositionally biased region" description="Basic and acidic residues" evidence="8">
    <location>
        <begin position="379"/>
        <end position="394"/>
    </location>
</feature>
<dbReference type="Gene3D" id="3.90.180.10">
    <property type="entry name" value="Medium-chain alcohol dehydrogenases, catalytic domain"/>
    <property type="match status" value="1"/>
</dbReference>
<proteinExistence type="inferred from homology"/>
<accession>A0AA38RQH8</accession>
<feature type="domain" description="Alcohol dehydrogenase-like N-terminal" evidence="10">
    <location>
        <begin position="26"/>
        <end position="129"/>
    </location>
</feature>
<dbReference type="SUPFAM" id="SSF51735">
    <property type="entry name" value="NAD(P)-binding Rossmann-fold domains"/>
    <property type="match status" value="1"/>
</dbReference>
<evidence type="ECO:0000256" key="3">
    <source>
        <dbReference type="ARBA" id="ARBA00022723"/>
    </source>
</evidence>
<evidence type="ECO:0000256" key="4">
    <source>
        <dbReference type="ARBA" id="ARBA00022833"/>
    </source>
</evidence>
<protein>
    <submittedName>
        <fullName evidence="11">Alcohol dehydrogenase</fullName>
    </submittedName>
</protein>
<evidence type="ECO:0000313" key="11">
    <source>
        <dbReference type="EMBL" id="KAJ9144199.1"/>
    </source>
</evidence>
<keyword evidence="5" id="KW-0560">Oxidoreductase</keyword>
<dbReference type="SUPFAM" id="SSF50129">
    <property type="entry name" value="GroES-like"/>
    <property type="match status" value="1"/>
</dbReference>
<dbReference type="InterPro" id="IPR002328">
    <property type="entry name" value="ADH_Zn_CS"/>
</dbReference>
<keyword evidence="6" id="KW-0520">NAD</keyword>
<dbReference type="Pfam" id="PF08240">
    <property type="entry name" value="ADH_N"/>
    <property type="match status" value="1"/>
</dbReference>
<evidence type="ECO:0000256" key="2">
    <source>
        <dbReference type="ARBA" id="ARBA00008072"/>
    </source>
</evidence>
<evidence type="ECO:0000256" key="6">
    <source>
        <dbReference type="ARBA" id="ARBA00023027"/>
    </source>
</evidence>
<keyword evidence="4 7" id="KW-0862">Zinc</keyword>
<dbReference type="InterPro" id="IPR013149">
    <property type="entry name" value="ADH-like_C"/>
</dbReference>
<dbReference type="PANTHER" id="PTHR42813">
    <property type="entry name" value="ZINC-TYPE ALCOHOL DEHYDROGENASE-LIKE"/>
    <property type="match status" value="1"/>
</dbReference>
<dbReference type="Pfam" id="PF00107">
    <property type="entry name" value="ADH_zinc_N"/>
    <property type="match status" value="1"/>
</dbReference>
<dbReference type="InterPro" id="IPR013154">
    <property type="entry name" value="ADH-like_N"/>
</dbReference>
<comment type="cofactor">
    <cofactor evidence="1 7">
        <name>Zn(2+)</name>
        <dbReference type="ChEBI" id="CHEBI:29105"/>
    </cofactor>
</comment>
<evidence type="ECO:0000259" key="10">
    <source>
        <dbReference type="Pfam" id="PF08240"/>
    </source>
</evidence>